<gene>
    <name evidence="1" type="ORF">ACJDTP_16660</name>
</gene>
<sequence length="65" mass="7704">MFNVPCRQVVYMPNYEISNEKNKETLGKGINSQSLGIFNKIKEMNEFLNKSQIRKMINTKEHRKI</sequence>
<accession>A0ABW8S7R9</accession>
<evidence type="ECO:0000313" key="1">
    <source>
        <dbReference type="EMBL" id="MFL0166700.1"/>
    </source>
</evidence>
<protein>
    <submittedName>
        <fullName evidence="1">DUF429 domain-containing protein</fullName>
    </submittedName>
</protein>
<dbReference type="InterPro" id="IPR007362">
    <property type="entry name" value="DUF429"/>
</dbReference>
<evidence type="ECO:0000313" key="2">
    <source>
        <dbReference type="Proteomes" id="UP001623600"/>
    </source>
</evidence>
<keyword evidence="2" id="KW-1185">Reference proteome</keyword>
<comment type="caution">
    <text evidence="1">The sequence shown here is derived from an EMBL/GenBank/DDBJ whole genome shotgun (WGS) entry which is preliminary data.</text>
</comment>
<proteinExistence type="predicted"/>
<dbReference type="Proteomes" id="UP001623600">
    <property type="component" value="Unassembled WGS sequence"/>
</dbReference>
<organism evidence="1 2">
    <name type="scientific">Candidatus Clostridium helianthi</name>
    <dbReference type="NCBI Taxonomy" id="3381660"/>
    <lineage>
        <taxon>Bacteria</taxon>
        <taxon>Bacillati</taxon>
        <taxon>Bacillota</taxon>
        <taxon>Clostridia</taxon>
        <taxon>Eubacteriales</taxon>
        <taxon>Clostridiaceae</taxon>
        <taxon>Clostridium</taxon>
    </lineage>
</organism>
<reference evidence="1 2" key="1">
    <citation type="submission" date="2024-11" db="EMBL/GenBank/DDBJ databases">
        <authorList>
            <person name="Heng Y.C."/>
            <person name="Lim A.C.H."/>
            <person name="Lee J.K.Y."/>
            <person name="Kittelmann S."/>
        </authorList>
    </citation>
    <scope>NUCLEOTIDE SEQUENCE [LARGE SCALE GENOMIC DNA]</scope>
    <source>
        <strain evidence="1 2">WILCCON 0112</strain>
    </source>
</reference>
<dbReference type="EMBL" id="JBJIAB010000022">
    <property type="protein sequence ID" value="MFL0166700.1"/>
    <property type="molecule type" value="Genomic_DNA"/>
</dbReference>
<name>A0ABW8S7R9_9CLOT</name>
<dbReference type="Pfam" id="PF04250">
    <property type="entry name" value="DUF429"/>
    <property type="match status" value="1"/>
</dbReference>
<dbReference type="RefSeq" id="WP_406761876.1">
    <property type="nucleotide sequence ID" value="NZ_JBJIAB010000022.1"/>
</dbReference>